<accession>A0A4R8SZT5</accession>
<dbReference type="Proteomes" id="UP000294604">
    <property type="component" value="Unassembled WGS sequence"/>
</dbReference>
<evidence type="ECO:0000313" key="2">
    <source>
        <dbReference type="EMBL" id="TEA09137.1"/>
    </source>
</evidence>
<keyword evidence="1" id="KW-0812">Transmembrane</keyword>
<dbReference type="EMBL" id="PECL01000003">
    <property type="protein sequence ID" value="TEA09137.1"/>
    <property type="molecule type" value="Genomic_DNA"/>
</dbReference>
<proteinExistence type="predicted"/>
<dbReference type="AlphaFoldDB" id="A0A4R8SZT5"/>
<evidence type="ECO:0000256" key="1">
    <source>
        <dbReference type="SAM" id="Phobius"/>
    </source>
</evidence>
<protein>
    <submittedName>
        <fullName evidence="2">Uncharacterized protein</fullName>
    </submittedName>
</protein>
<feature type="transmembrane region" description="Helical" evidence="1">
    <location>
        <begin position="52"/>
        <end position="74"/>
    </location>
</feature>
<reference evidence="2 3" key="1">
    <citation type="journal article" date="2019" name="Sci. Rep.">
        <title>Extended insight into the Mycobacterium chelonae-abscessus complex through whole genome sequencing of Mycobacterium salmoniphilum outbreak and Mycobacterium salmoniphilum-like strains.</title>
        <authorList>
            <person name="Behra P.R.K."/>
            <person name="Das S."/>
            <person name="Pettersson B.M.F."/>
            <person name="Shirreff L."/>
            <person name="DuCote T."/>
            <person name="Jacobsson K.G."/>
            <person name="Ennis D.G."/>
            <person name="Kirsebom L.A."/>
        </authorList>
    </citation>
    <scope>NUCLEOTIDE SEQUENCE [LARGE SCALE GENOMIC DNA]</scope>
    <source>
        <strain evidence="2 3">CCUG 60884</strain>
    </source>
</reference>
<evidence type="ECO:0000313" key="3">
    <source>
        <dbReference type="Proteomes" id="UP000294604"/>
    </source>
</evidence>
<comment type="caution">
    <text evidence="2">The sequence shown here is derived from an EMBL/GenBank/DDBJ whole genome shotgun (WGS) entry which is preliminary data.</text>
</comment>
<keyword evidence="1" id="KW-0472">Membrane</keyword>
<sequence length="93" mass="10213">MSYPACSYHMVSVTTYLAHGRPASRSHGFMDTLINAIIRGFGWRIGASAADAFLHLFGVVALVIVGFAVAAYLFSRRHAAGTQPLFRRRSGRR</sequence>
<name>A0A4R8SZT5_9MYCO</name>
<gene>
    <name evidence="2" type="ORF">CCUG60884_00306</name>
</gene>
<keyword evidence="1" id="KW-1133">Transmembrane helix</keyword>
<organism evidence="2 3">
    <name type="scientific">Mycobacteroides salmoniphilum</name>
    <dbReference type="NCBI Taxonomy" id="404941"/>
    <lineage>
        <taxon>Bacteria</taxon>
        <taxon>Bacillati</taxon>
        <taxon>Actinomycetota</taxon>
        <taxon>Actinomycetes</taxon>
        <taxon>Mycobacteriales</taxon>
        <taxon>Mycobacteriaceae</taxon>
        <taxon>Mycobacteroides</taxon>
    </lineage>
</organism>